<reference evidence="7 9" key="2">
    <citation type="submission" date="2018-11" db="EMBL/GenBank/DDBJ databases">
        <authorList>
            <consortium name="Pathogen Informatics"/>
        </authorList>
    </citation>
    <scope>NUCLEOTIDE SEQUENCE [LARGE SCALE GENOMIC DNA]</scope>
</reference>
<dbReference type="OrthoDB" id="16041at2759"/>
<keyword evidence="3 4" id="KW-0539">Nucleus</keyword>
<dbReference type="InterPro" id="IPR038704">
    <property type="entry name" value="YEAST_sf"/>
</dbReference>
<dbReference type="STRING" id="318479.A0A0N4UDL8"/>
<dbReference type="EMBL" id="UYYG01001178">
    <property type="protein sequence ID" value="VDN59259.1"/>
    <property type="molecule type" value="Genomic_DNA"/>
</dbReference>
<dbReference type="AlphaFoldDB" id="A0A0N4UDL8"/>
<dbReference type="GO" id="GO:0005634">
    <property type="term" value="C:nucleus"/>
    <property type="evidence" value="ECO:0007669"/>
    <property type="project" value="UniProtKB-SubCell"/>
</dbReference>
<reference evidence="10" key="1">
    <citation type="submission" date="2017-02" db="UniProtKB">
        <authorList>
            <consortium name="WormBaseParasite"/>
        </authorList>
    </citation>
    <scope>IDENTIFICATION</scope>
</reference>
<dbReference type="Proteomes" id="UP000274756">
    <property type="component" value="Unassembled WGS sequence"/>
</dbReference>
<dbReference type="PANTHER" id="PTHR47573:SF1">
    <property type="entry name" value="PROTEIN AF-9 HOMOLOG"/>
    <property type="match status" value="1"/>
</dbReference>
<evidence type="ECO:0000259" key="6">
    <source>
        <dbReference type="PROSITE" id="PS51037"/>
    </source>
</evidence>
<protein>
    <submittedName>
        <fullName evidence="10">YEATS domain-containing protein 4</fullName>
    </submittedName>
</protein>
<dbReference type="Proteomes" id="UP000038040">
    <property type="component" value="Unplaced"/>
</dbReference>
<evidence type="ECO:0000256" key="1">
    <source>
        <dbReference type="ARBA" id="ARBA00023015"/>
    </source>
</evidence>
<comment type="subcellular location">
    <subcellularLocation>
        <location evidence="4">Nucleus</location>
    </subcellularLocation>
</comment>
<proteinExistence type="predicted"/>
<evidence type="ECO:0000256" key="4">
    <source>
        <dbReference type="PROSITE-ProRule" id="PRU00376"/>
    </source>
</evidence>
<gene>
    <name evidence="7" type="ORF">DME_LOCUS9232</name>
</gene>
<dbReference type="Pfam" id="PF03366">
    <property type="entry name" value="YEATS"/>
    <property type="match status" value="1"/>
</dbReference>
<name>A0A0N4UDL8_DRAME</name>
<evidence type="ECO:0000256" key="5">
    <source>
        <dbReference type="SAM" id="MobiDB-lite"/>
    </source>
</evidence>
<organism evidence="8 10">
    <name type="scientific">Dracunculus medinensis</name>
    <name type="common">Guinea worm</name>
    <dbReference type="NCBI Taxonomy" id="318479"/>
    <lineage>
        <taxon>Eukaryota</taxon>
        <taxon>Metazoa</taxon>
        <taxon>Ecdysozoa</taxon>
        <taxon>Nematoda</taxon>
        <taxon>Chromadorea</taxon>
        <taxon>Rhabditida</taxon>
        <taxon>Spirurina</taxon>
        <taxon>Dracunculoidea</taxon>
        <taxon>Dracunculidae</taxon>
        <taxon>Dracunculus</taxon>
    </lineage>
</organism>
<evidence type="ECO:0000313" key="10">
    <source>
        <dbReference type="WBParaSite" id="DME_0000543301-mRNA-1"/>
    </source>
</evidence>
<evidence type="ECO:0000256" key="2">
    <source>
        <dbReference type="ARBA" id="ARBA00023163"/>
    </source>
</evidence>
<evidence type="ECO:0000313" key="8">
    <source>
        <dbReference type="Proteomes" id="UP000038040"/>
    </source>
</evidence>
<dbReference type="GO" id="GO:0006355">
    <property type="term" value="P:regulation of DNA-templated transcription"/>
    <property type="evidence" value="ECO:0007669"/>
    <property type="project" value="InterPro"/>
</dbReference>
<feature type="domain" description="YEATS" evidence="6">
    <location>
        <begin position="3"/>
        <end position="146"/>
    </location>
</feature>
<evidence type="ECO:0000256" key="3">
    <source>
        <dbReference type="ARBA" id="ARBA00023242"/>
    </source>
</evidence>
<dbReference type="Gene3D" id="2.60.40.1970">
    <property type="entry name" value="YEATS domain"/>
    <property type="match status" value="1"/>
</dbReference>
<keyword evidence="1" id="KW-0805">Transcription regulation</keyword>
<keyword evidence="2" id="KW-0804">Transcription</keyword>
<feature type="region of interest" description="Disordered" evidence="5">
    <location>
        <begin position="211"/>
        <end position="233"/>
    </location>
</feature>
<dbReference type="InterPro" id="IPR055129">
    <property type="entry name" value="YEATS_dom"/>
</dbReference>
<dbReference type="PROSITE" id="PS51037">
    <property type="entry name" value="YEATS"/>
    <property type="match status" value="1"/>
</dbReference>
<sequence length="233" mass="27435">MERCKAKRIVKPIVYGNTASLLLKKREEDNHTHEWTVFVKPYYVEDLSKFIRKVQFKLHESYSNPSRIVERPPFEITETGWGEFEVQIRIFFVDVNEKPLTAFHYLRLFQPQVTLTNGKTIVAAEYYDEIIFQEPTVFMYKALTSVEGRKYDQKRFHTDFIHVRKRTLDMINNARAEIGKEVDDLRDSLRAAHNLIEKYRKEVENLETMVNNSDSNQFSLGNGQDTDTNGTND</sequence>
<dbReference type="CDD" id="cd16909">
    <property type="entry name" value="YEATS_GAS41_like"/>
    <property type="match status" value="1"/>
</dbReference>
<dbReference type="PANTHER" id="PTHR47573">
    <property type="entry name" value="PROTEIN AF-9 HOMOLOG"/>
    <property type="match status" value="1"/>
</dbReference>
<evidence type="ECO:0000313" key="9">
    <source>
        <dbReference type="Proteomes" id="UP000274756"/>
    </source>
</evidence>
<accession>A0A0N4UDL8</accession>
<dbReference type="WBParaSite" id="DME_0000543301-mRNA-1">
    <property type="protein sequence ID" value="DME_0000543301-mRNA-1"/>
    <property type="gene ID" value="DME_0000543301"/>
</dbReference>
<dbReference type="InterPro" id="IPR005033">
    <property type="entry name" value="YEATS"/>
</dbReference>
<evidence type="ECO:0000313" key="7">
    <source>
        <dbReference type="EMBL" id="VDN59259.1"/>
    </source>
</evidence>
<keyword evidence="9" id="KW-1185">Reference proteome</keyword>